<dbReference type="AlphaFoldDB" id="A0A3N0GNZ3"/>
<dbReference type="EMBL" id="RJSF01000040">
    <property type="protein sequence ID" value="RNM14147.1"/>
    <property type="molecule type" value="Genomic_DNA"/>
</dbReference>
<evidence type="ECO:0000313" key="4">
    <source>
        <dbReference type="Proteomes" id="UP000279994"/>
    </source>
</evidence>
<keyword evidence="1" id="KW-0378">Hydrolase</keyword>
<accession>A0A3N0GNZ3</accession>
<dbReference type="Proteomes" id="UP000279994">
    <property type="component" value="Unassembled WGS sequence"/>
</dbReference>
<dbReference type="PANTHER" id="PTHR39159:SF1">
    <property type="entry name" value="UPF0374 PROTEIN YGAC"/>
    <property type="match status" value="1"/>
</dbReference>
<protein>
    <submittedName>
        <fullName evidence="3">DUF402 domain-containing protein</fullName>
    </submittedName>
</protein>
<dbReference type="InterPro" id="IPR050212">
    <property type="entry name" value="Ntdp-like"/>
</dbReference>
<evidence type="ECO:0000259" key="2">
    <source>
        <dbReference type="Pfam" id="PF04167"/>
    </source>
</evidence>
<gene>
    <name evidence="3" type="ORF">EFL26_14565</name>
</gene>
<dbReference type="RefSeq" id="WP_123223554.1">
    <property type="nucleotide sequence ID" value="NZ_RJSF01000040.1"/>
</dbReference>
<feature type="domain" description="DUF402" evidence="2">
    <location>
        <begin position="43"/>
        <end position="153"/>
    </location>
</feature>
<evidence type="ECO:0000313" key="3">
    <source>
        <dbReference type="EMBL" id="RNM14147.1"/>
    </source>
</evidence>
<proteinExistence type="predicted"/>
<dbReference type="InterPro" id="IPR035930">
    <property type="entry name" value="FomD-like_sf"/>
</dbReference>
<dbReference type="Pfam" id="PF04167">
    <property type="entry name" value="DUF402"/>
    <property type="match status" value="1"/>
</dbReference>
<dbReference type="GO" id="GO:0016787">
    <property type="term" value="F:hydrolase activity"/>
    <property type="evidence" value="ECO:0007669"/>
    <property type="project" value="UniProtKB-KW"/>
</dbReference>
<organism evidence="3 4">
    <name type="scientific">Nocardioides pocheonensis</name>
    <dbReference type="NCBI Taxonomy" id="661485"/>
    <lineage>
        <taxon>Bacteria</taxon>
        <taxon>Bacillati</taxon>
        <taxon>Actinomycetota</taxon>
        <taxon>Actinomycetes</taxon>
        <taxon>Propionibacteriales</taxon>
        <taxon>Nocardioidaceae</taxon>
        <taxon>Nocardioides</taxon>
    </lineage>
</organism>
<dbReference type="PANTHER" id="PTHR39159">
    <property type="match status" value="1"/>
</dbReference>
<comment type="caution">
    <text evidence="3">The sequence shown here is derived from an EMBL/GenBank/DDBJ whole genome shotgun (WGS) entry which is preliminary data.</text>
</comment>
<keyword evidence="4" id="KW-1185">Reference proteome</keyword>
<dbReference type="Gene3D" id="2.40.380.10">
    <property type="entry name" value="FomD-like"/>
    <property type="match status" value="1"/>
</dbReference>
<dbReference type="OrthoDB" id="3531052at2"/>
<name>A0A3N0GNZ3_9ACTN</name>
<dbReference type="InterPro" id="IPR007295">
    <property type="entry name" value="DUF402"/>
</dbReference>
<sequence>MTDRRTVRVLTRKWPDLPHWEFDAVRLGVDGHGHWVGVPAGTWLSRPERGFHAWCDHVVLVPHDAWWVATMYGDDADRPVDVYVDISTPSTWSEADASVRTVDLDLDVIRDPDGRVWVDDEDEFAEHQHSLGYPADVIAAAEASCAQVLQAVTDLTGPFAGVHLDWIARLRSGRPTARDR</sequence>
<reference evidence="3 4" key="1">
    <citation type="submission" date="2018-11" db="EMBL/GenBank/DDBJ databases">
        <authorList>
            <person name="Li F."/>
        </authorList>
    </citation>
    <scope>NUCLEOTIDE SEQUENCE [LARGE SCALE GENOMIC DNA]</scope>
    <source>
        <strain evidence="3 4">Gsoil 818</strain>
    </source>
</reference>
<dbReference type="SUPFAM" id="SSF159234">
    <property type="entry name" value="FomD-like"/>
    <property type="match status" value="1"/>
</dbReference>
<evidence type="ECO:0000256" key="1">
    <source>
        <dbReference type="ARBA" id="ARBA00022801"/>
    </source>
</evidence>